<keyword evidence="1" id="KW-0732">Signal</keyword>
<dbReference type="AlphaFoldDB" id="A0AAD8Q342"/>
<evidence type="ECO:0000313" key="3">
    <source>
        <dbReference type="Proteomes" id="UP001230504"/>
    </source>
</evidence>
<accession>A0AAD8Q342</accession>
<reference evidence="2" key="1">
    <citation type="submission" date="2021-06" db="EMBL/GenBank/DDBJ databases">
        <title>Comparative genomics, transcriptomics and evolutionary studies reveal genomic signatures of adaptation to plant cell wall in hemibiotrophic fungi.</title>
        <authorList>
            <consortium name="DOE Joint Genome Institute"/>
            <person name="Baroncelli R."/>
            <person name="Diaz J.F."/>
            <person name="Benocci T."/>
            <person name="Peng M."/>
            <person name="Battaglia E."/>
            <person name="Haridas S."/>
            <person name="Andreopoulos W."/>
            <person name="Labutti K."/>
            <person name="Pangilinan J."/>
            <person name="Floch G.L."/>
            <person name="Makela M.R."/>
            <person name="Henrissat B."/>
            <person name="Grigoriev I.V."/>
            <person name="Crouch J.A."/>
            <person name="De Vries R.P."/>
            <person name="Sukno S.A."/>
            <person name="Thon M.R."/>
        </authorList>
    </citation>
    <scope>NUCLEOTIDE SEQUENCE</scope>
    <source>
        <strain evidence="2">CBS 125086</strain>
    </source>
</reference>
<feature type="chain" id="PRO_5042120139" evidence="1">
    <location>
        <begin position="24"/>
        <end position="103"/>
    </location>
</feature>
<organism evidence="2 3">
    <name type="scientific">Colletotrichum navitas</name>
    <dbReference type="NCBI Taxonomy" id="681940"/>
    <lineage>
        <taxon>Eukaryota</taxon>
        <taxon>Fungi</taxon>
        <taxon>Dikarya</taxon>
        <taxon>Ascomycota</taxon>
        <taxon>Pezizomycotina</taxon>
        <taxon>Sordariomycetes</taxon>
        <taxon>Hypocreomycetidae</taxon>
        <taxon>Glomerellales</taxon>
        <taxon>Glomerellaceae</taxon>
        <taxon>Colletotrichum</taxon>
        <taxon>Colletotrichum graminicola species complex</taxon>
    </lineage>
</organism>
<evidence type="ECO:0000313" key="2">
    <source>
        <dbReference type="EMBL" id="KAK1593939.1"/>
    </source>
</evidence>
<dbReference type="RefSeq" id="XP_060415186.1">
    <property type="nucleotide sequence ID" value="XM_060563574.1"/>
</dbReference>
<keyword evidence="3" id="KW-1185">Reference proteome</keyword>
<gene>
    <name evidence="2" type="ORF">LY79DRAFT_668875</name>
</gene>
<evidence type="ECO:0000256" key="1">
    <source>
        <dbReference type="SAM" id="SignalP"/>
    </source>
</evidence>
<feature type="signal peptide" evidence="1">
    <location>
        <begin position="1"/>
        <end position="23"/>
    </location>
</feature>
<dbReference type="Proteomes" id="UP001230504">
    <property type="component" value="Unassembled WGS sequence"/>
</dbReference>
<protein>
    <submittedName>
        <fullName evidence="2">Uncharacterized protein</fullName>
    </submittedName>
</protein>
<sequence length="103" mass="10941">MHLLAAVLLLGGLLPYLPVGARAEDSFRRPPGPGLTGDYRDNPVYAVGDSIDLQWETTLESADLALCQEQPSGGDDARPACATLVACCGPWATPDYPRTNTRA</sequence>
<dbReference type="EMBL" id="JAHLJV010000022">
    <property type="protein sequence ID" value="KAK1593939.1"/>
    <property type="molecule type" value="Genomic_DNA"/>
</dbReference>
<comment type="caution">
    <text evidence="2">The sequence shown here is derived from an EMBL/GenBank/DDBJ whole genome shotgun (WGS) entry which is preliminary data.</text>
</comment>
<proteinExistence type="predicted"/>
<dbReference type="GeneID" id="85447814"/>
<name>A0AAD8Q342_9PEZI</name>